<dbReference type="RefSeq" id="WP_204735659.1">
    <property type="nucleotide sequence ID" value="NZ_JAVDWE010000031.1"/>
</dbReference>
<evidence type="ECO:0000313" key="2">
    <source>
        <dbReference type="Proteomes" id="UP001265550"/>
    </source>
</evidence>
<gene>
    <name evidence="1" type="ORF">J2X09_005320</name>
</gene>
<reference evidence="1 2" key="1">
    <citation type="submission" date="2023-07" db="EMBL/GenBank/DDBJ databases">
        <title>Sorghum-associated microbial communities from plants grown in Nebraska, USA.</title>
        <authorList>
            <person name="Schachtman D."/>
        </authorList>
    </citation>
    <scope>NUCLEOTIDE SEQUENCE [LARGE SCALE GENOMIC DNA]</scope>
    <source>
        <strain evidence="1 2">BE240</strain>
    </source>
</reference>
<organism evidence="1 2">
    <name type="scientific">Hydrogenophaga laconesensis</name>
    <dbReference type="NCBI Taxonomy" id="1805971"/>
    <lineage>
        <taxon>Bacteria</taxon>
        <taxon>Pseudomonadati</taxon>
        <taxon>Pseudomonadota</taxon>
        <taxon>Betaproteobacteria</taxon>
        <taxon>Burkholderiales</taxon>
        <taxon>Comamonadaceae</taxon>
        <taxon>Hydrogenophaga</taxon>
    </lineage>
</organism>
<dbReference type="EMBL" id="JAVDWE010000031">
    <property type="protein sequence ID" value="MDR7097544.1"/>
    <property type="molecule type" value="Genomic_DNA"/>
</dbReference>
<keyword evidence="2" id="KW-1185">Reference proteome</keyword>
<evidence type="ECO:0000313" key="1">
    <source>
        <dbReference type="EMBL" id="MDR7097544.1"/>
    </source>
</evidence>
<protein>
    <submittedName>
        <fullName evidence="1">Uncharacterized protein</fullName>
    </submittedName>
</protein>
<name>A0ABU1VJ75_9BURK</name>
<proteinExistence type="predicted"/>
<sequence>MKATAMPKSSQLTNRDHDNMEAFLSHVLDDFKAGDLSKKDLTLGLVQVISAIDCGNVDEARTWFEQGRKLIRQGS</sequence>
<comment type="caution">
    <text evidence="1">The sequence shown here is derived from an EMBL/GenBank/DDBJ whole genome shotgun (WGS) entry which is preliminary data.</text>
</comment>
<dbReference type="Proteomes" id="UP001265550">
    <property type="component" value="Unassembled WGS sequence"/>
</dbReference>
<accession>A0ABU1VJ75</accession>